<proteinExistence type="predicted"/>
<evidence type="ECO:0008006" key="4">
    <source>
        <dbReference type="Google" id="ProtNLM"/>
    </source>
</evidence>
<dbReference type="OrthoDB" id="795071at2"/>
<reference evidence="2 3" key="1">
    <citation type="submission" date="2019-07" db="EMBL/GenBank/DDBJ databases">
        <authorList>
            <person name="Kim J."/>
        </authorList>
    </citation>
    <scope>NUCLEOTIDE SEQUENCE [LARGE SCALE GENOMIC DNA]</scope>
    <source>
        <strain evidence="3">dk17</strain>
    </source>
</reference>
<sequence>MKRISLLLLLLITAAGGYAQSISFYDLTNLTNLTDGEAHTYLTLGKVFKQQYVEEVGGKRLERFTTINNKVKPQNITIGVKEILSNGTVLHTVTYETFDPQHIVNMIGQAKRAKLIMKFQGVDANNNIYLFDNDFYSVAMYISVKDSRGLVKINQKDFTSN</sequence>
<dbReference type="AlphaFoldDB" id="A0A563U514"/>
<name>A0A563U514_9SPHI</name>
<dbReference type="RefSeq" id="WP_146382707.1">
    <property type="nucleotide sequence ID" value="NZ_VOEJ01000007.1"/>
</dbReference>
<keyword evidence="1" id="KW-0732">Signal</keyword>
<evidence type="ECO:0000256" key="1">
    <source>
        <dbReference type="SAM" id="SignalP"/>
    </source>
</evidence>
<feature type="chain" id="PRO_5021774455" description="DUF4252 domain-containing protein" evidence="1">
    <location>
        <begin position="20"/>
        <end position="161"/>
    </location>
</feature>
<protein>
    <recommendedName>
        <fullName evidence="4">DUF4252 domain-containing protein</fullName>
    </recommendedName>
</protein>
<comment type="caution">
    <text evidence="2">The sequence shown here is derived from an EMBL/GenBank/DDBJ whole genome shotgun (WGS) entry which is preliminary data.</text>
</comment>
<evidence type="ECO:0000313" key="2">
    <source>
        <dbReference type="EMBL" id="TWR26427.1"/>
    </source>
</evidence>
<gene>
    <name evidence="2" type="ORF">FPZ43_14790</name>
</gene>
<dbReference type="Proteomes" id="UP000320042">
    <property type="component" value="Unassembled WGS sequence"/>
</dbReference>
<keyword evidence="3" id="KW-1185">Reference proteome</keyword>
<dbReference type="EMBL" id="VOEJ01000007">
    <property type="protein sequence ID" value="TWR26427.1"/>
    <property type="molecule type" value="Genomic_DNA"/>
</dbReference>
<organism evidence="2 3">
    <name type="scientific">Mucilaginibacter pallidiroseus</name>
    <dbReference type="NCBI Taxonomy" id="2599295"/>
    <lineage>
        <taxon>Bacteria</taxon>
        <taxon>Pseudomonadati</taxon>
        <taxon>Bacteroidota</taxon>
        <taxon>Sphingobacteriia</taxon>
        <taxon>Sphingobacteriales</taxon>
        <taxon>Sphingobacteriaceae</taxon>
        <taxon>Mucilaginibacter</taxon>
    </lineage>
</organism>
<feature type="signal peptide" evidence="1">
    <location>
        <begin position="1"/>
        <end position="19"/>
    </location>
</feature>
<accession>A0A563U514</accession>
<evidence type="ECO:0000313" key="3">
    <source>
        <dbReference type="Proteomes" id="UP000320042"/>
    </source>
</evidence>